<comment type="similarity">
    <text evidence="1">Belongs to the sulfatase family.</text>
</comment>
<evidence type="ECO:0000256" key="2">
    <source>
        <dbReference type="ARBA" id="ARBA00022801"/>
    </source>
</evidence>
<dbReference type="CDD" id="cd16143">
    <property type="entry name" value="ARS_like"/>
    <property type="match status" value="1"/>
</dbReference>
<dbReference type="SUPFAM" id="SSF53649">
    <property type="entry name" value="Alkaline phosphatase-like"/>
    <property type="match status" value="1"/>
</dbReference>
<dbReference type="Gene3D" id="3.30.1120.10">
    <property type="match status" value="1"/>
</dbReference>
<gene>
    <name evidence="4" type="ORF">FFWV33_15110</name>
</gene>
<dbReference type="Gene3D" id="3.40.720.10">
    <property type="entry name" value="Alkaline Phosphatase, subunit A"/>
    <property type="match status" value="1"/>
</dbReference>
<sequence length="516" mass="57593">MKVNQIHNIIIAIALAWSFNLVAQSKKSDRPNIIVVLADDLGTGDVSYYRRLHSNTIILETPHIDKLASLGMIFTNAHAPASLCATSRYAIMTGNSCYRSKEPWGVWGGYSESAIQDDQLTLGRLMQQANYQTAFFGKWHLGTGFPTKDDPNTIFIPKRGKKEADANVDISRIVHGPTQLGFDYNVTLPAGIQNMPYAIYENDKWLKLRETSTIKIVDKGYMTSIDVDHFSNPGYGDSNWNPSEIGPLLAKKAVDYIAKNAHNEKPFFMYYCSQAVHSPHAAPVAINGVKIKGTTPSRHMDMIKELDEQVGMLVNELKAQGIYENTVIIFTSDNGGLHTDGDTWNAHHEPSDIYRGAKNDPYEGGHRVPFMVVWPGVIKENQSSDKPIVGLDIMATLAGITKQKIGTSVAQDSHNLLPVLKNEKGAKTHDFLMIQGGANKEYVINDAGWKLIVQVDKKSGDYIDAKPVSLFNLNDNITEDDRKDYINNPKYKDKIETLFAKYKETIKSKVYMGNNY</sequence>
<dbReference type="InterPro" id="IPR017850">
    <property type="entry name" value="Alkaline_phosphatase_core_sf"/>
</dbReference>
<keyword evidence="5" id="KW-1185">Reference proteome</keyword>
<evidence type="ECO:0000313" key="5">
    <source>
        <dbReference type="Proteomes" id="UP000244527"/>
    </source>
</evidence>
<accession>A0A2S1LGH8</accession>
<name>A0A2S1LGH8_9FLAO</name>
<dbReference type="Pfam" id="PF00884">
    <property type="entry name" value="Sulfatase"/>
    <property type="match status" value="1"/>
</dbReference>
<dbReference type="RefSeq" id="WP_108741679.1">
    <property type="nucleotide sequence ID" value="NZ_CP020918.1"/>
</dbReference>
<dbReference type="Proteomes" id="UP000244527">
    <property type="component" value="Chromosome"/>
</dbReference>
<dbReference type="EMBL" id="CP020918">
    <property type="protein sequence ID" value="AWG22761.1"/>
    <property type="molecule type" value="Genomic_DNA"/>
</dbReference>
<evidence type="ECO:0000313" key="4">
    <source>
        <dbReference type="EMBL" id="AWG22761.1"/>
    </source>
</evidence>
<evidence type="ECO:0000256" key="1">
    <source>
        <dbReference type="ARBA" id="ARBA00008779"/>
    </source>
</evidence>
<organism evidence="4 5">
    <name type="scientific">Flavobacterium faecale</name>
    <dbReference type="NCBI Taxonomy" id="1355330"/>
    <lineage>
        <taxon>Bacteria</taxon>
        <taxon>Pseudomonadati</taxon>
        <taxon>Bacteroidota</taxon>
        <taxon>Flavobacteriia</taxon>
        <taxon>Flavobacteriales</taxon>
        <taxon>Flavobacteriaceae</taxon>
        <taxon>Flavobacterium</taxon>
    </lineage>
</organism>
<dbReference type="GO" id="GO:0004065">
    <property type="term" value="F:arylsulfatase activity"/>
    <property type="evidence" value="ECO:0007669"/>
    <property type="project" value="TreeGrafter"/>
</dbReference>
<dbReference type="InterPro" id="IPR050738">
    <property type="entry name" value="Sulfatase"/>
</dbReference>
<proteinExistence type="inferred from homology"/>
<keyword evidence="2" id="KW-0378">Hydrolase</keyword>
<dbReference type="OrthoDB" id="9779418at2"/>
<reference evidence="4 5" key="1">
    <citation type="submission" date="2017-04" db="EMBL/GenBank/DDBJ databases">
        <title>Compelte genome sequence of WV33.</title>
        <authorList>
            <person name="Lee P.C."/>
        </authorList>
    </citation>
    <scope>NUCLEOTIDE SEQUENCE [LARGE SCALE GENOMIC DNA]</scope>
    <source>
        <strain evidence="4 5">WV33</strain>
    </source>
</reference>
<protein>
    <submittedName>
        <fullName evidence="4">Sulfatase</fullName>
    </submittedName>
</protein>
<evidence type="ECO:0000259" key="3">
    <source>
        <dbReference type="Pfam" id="PF00884"/>
    </source>
</evidence>
<dbReference type="InterPro" id="IPR000917">
    <property type="entry name" value="Sulfatase_N"/>
</dbReference>
<dbReference type="AlphaFoldDB" id="A0A2S1LGH8"/>
<dbReference type="PANTHER" id="PTHR42693">
    <property type="entry name" value="ARYLSULFATASE FAMILY MEMBER"/>
    <property type="match status" value="1"/>
</dbReference>
<dbReference type="PANTHER" id="PTHR42693:SF53">
    <property type="entry name" value="ENDO-4-O-SULFATASE"/>
    <property type="match status" value="1"/>
</dbReference>
<dbReference type="KEGG" id="ffa:FFWV33_15110"/>
<feature type="domain" description="Sulfatase N-terminal" evidence="3">
    <location>
        <begin position="31"/>
        <end position="401"/>
    </location>
</feature>